<proteinExistence type="predicted"/>
<sequence length="56" mass="6034">MACSQRWLCLTNWTHAVVHEDQTRAQFWTAFGDGPNGVACAVAGVGLGVESNTGRR</sequence>
<comment type="caution">
    <text evidence="1">The sequence shown here is derived from an EMBL/GenBank/DDBJ whole genome shotgun (WGS) entry which is preliminary data.</text>
</comment>
<organism evidence="1 2">
    <name type="scientific">Halogranum salarium B-1</name>
    <dbReference type="NCBI Taxonomy" id="1210908"/>
    <lineage>
        <taxon>Archaea</taxon>
        <taxon>Methanobacteriati</taxon>
        <taxon>Methanobacteriota</taxon>
        <taxon>Stenosarchaea group</taxon>
        <taxon>Halobacteria</taxon>
        <taxon>Halobacteriales</taxon>
        <taxon>Haloferacaceae</taxon>
    </lineage>
</organism>
<dbReference type="AlphaFoldDB" id="J3JHK8"/>
<dbReference type="Proteomes" id="UP000007813">
    <property type="component" value="Unassembled WGS sequence"/>
</dbReference>
<accession>J3JHK8</accession>
<reference evidence="1 2" key="1">
    <citation type="journal article" date="2012" name="J. Bacteriol.">
        <title>Draft Genome Sequence of the Extremely Halophilic Archaeon Halogranum salarium B-1T.</title>
        <authorList>
            <person name="Kim K.K."/>
            <person name="Lee K.C."/>
            <person name="Lee J.S."/>
        </authorList>
    </citation>
    <scope>NUCLEOTIDE SEQUENCE [LARGE SCALE GENOMIC DNA]</scope>
    <source>
        <strain evidence="1 2">B-1</strain>
    </source>
</reference>
<protein>
    <submittedName>
        <fullName evidence="1">Uncharacterized protein</fullName>
    </submittedName>
</protein>
<name>J3JHK8_9EURY</name>
<evidence type="ECO:0000313" key="1">
    <source>
        <dbReference type="EMBL" id="EJN61066.1"/>
    </source>
</evidence>
<evidence type="ECO:0000313" key="2">
    <source>
        <dbReference type="Proteomes" id="UP000007813"/>
    </source>
</evidence>
<gene>
    <name evidence="1" type="ORF">HSB1_01070</name>
</gene>
<dbReference type="EMBL" id="ALJD01000002">
    <property type="protein sequence ID" value="EJN61066.1"/>
    <property type="molecule type" value="Genomic_DNA"/>
</dbReference>